<dbReference type="AlphaFoldDB" id="A0A5K4F9S4"/>
<evidence type="ECO:0000313" key="3">
    <source>
        <dbReference type="Proteomes" id="UP000008854"/>
    </source>
</evidence>
<keyword evidence="2" id="KW-0732">Signal</keyword>
<evidence type="ECO:0000313" key="4">
    <source>
        <dbReference type="WBParaSite" id="Smp_330160.2"/>
    </source>
</evidence>
<dbReference type="Proteomes" id="UP000008854">
    <property type="component" value="Unassembled WGS sequence"/>
</dbReference>
<feature type="chain" id="PRO_5024468095" evidence="2">
    <location>
        <begin position="24"/>
        <end position="88"/>
    </location>
</feature>
<dbReference type="InParanoid" id="A0A5K4F9S4"/>
<reference evidence="4" key="2">
    <citation type="submission" date="2019-11" db="UniProtKB">
        <authorList>
            <consortium name="WormBaseParasite"/>
        </authorList>
    </citation>
    <scope>IDENTIFICATION</scope>
    <source>
        <strain evidence="4">Puerto Rican</strain>
    </source>
</reference>
<evidence type="ECO:0000256" key="1">
    <source>
        <dbReference type="SAM" id="MobiDB-lite"/>
    </source>
</evidence>
<evidence type="ECO:0000256" key="2">
    <source>
        <dbReference type="SAM" id="SignalP"/>
    </source>
</evidence>
<reference evidence="3" key="1">
    <citation type="journal article" date="2012" name="PLoS Negl. Trop. Dis.">
        <title>A systematically improved high quality genome and transcriptome of the human blood fluke Schistosoma mansoni.</title>
        <authorList>
            <person name="Protasio A.V."/>
            <person name="Tsai I.J."/>
            <person name="Babbage A."/>
            <person name="Nichol S."/>
            <person name="Hunt M."/>
            <person name="Aslett M.A."/>
            <person name="De Silva N."/>
            <person name="Velarde G.S."/>
            <person name="Anderson T.J."/>
            <person name="Clark R.C."/>
            <person name="Davidson C."/>
            <person name="Dillon G.P."/>
            <person name="Holroyd N.E."/>
            <person name="LoVerde P.T."/>
            <person name="Lloyd C."/>
            <person name="McQuillan J."/>
            <person name="Oliveira G."/>
            <person name="Otto T.D."/>
            <person name="Parker-Manuel S.J."/>
            <person name="Quail M.A."/>
            <person name="Wilson R.A."/>
            <person name="Zerlotini A."/>
            <person name="Dunne D.W."/>
            <person name="Berriman M."/>
        </authorList>
    </citation>
    <scope>NUCLEOTIDE SEQUENCE [LARGE SCALE GENOMIC DNA]</scope>
    <source>
        <strain evidence="3">Puerto Rican</strain>
    </source>
</reference>
<protein>
    <submittedName>
        <fullName evidence="4">Uncharacterized protein</fullName>
    </submittedName>
</protein>
<feature type="region of interest" description="Disordered" evidence="1">
    <location>
        <begin position="41"/>
        <end position="60"/>
    </location>
</feature>
<name>A0A5K4F9S4_SCHMA</name>
<sequence>MEKNYLVSCLIVILFVLFTEINGSGKSPMLIRPYDLLPEETTTETTPITTEESQRPFEESQQPLTLNEIMLKLIYKLWAILQYLWKML</sequence>
<feature type="signal peptide" evidence="2">
    <location>
        <begin position="1"/>
        <end position="23"/>
    </location>
</feature>
<proteinExistence type="predicted"/>
<accession>A0A5K4F9S4</accession>
<keyword evidence="3" id="KW-1185">Reference proteome</keyword>
<dbReference type="WBParaSite" id="Smp_330160.2">
    <property type="protein sequence ID" value="Smp_330160.2"/>
    <property type="gene ID" value="Smp_330160"/>
</dbReference>
<organism evidence="3 4">
    <name type="scientific">Schistosoma mansoni</name>
    <name type="common">Blood fluke</name>
    <dbReference type="NCBI Taxonomy" id="6183"/>
    <lineage>
        <taxon>Eukaryota</taxon>
        <taxon>Metazoa</taxon>
        <taxon>Spiralia</taxon>
        <taxon>Lophotrochozoa</taxon>
        <taxon>Platyhelminthes</taxon>
        <taxon>Trematoda</taxon>
        <taxon>Digenea</taxon>
        <taxon>Strigeidida</taxon>
        <taxon>Schistosomatoidea</taxon>
        <taxon>Schistosomatidae</taxon>
        <taxon>Schistosoma</taxon>
    </lineage>
</organism>